<gene>
    <name evidence="1" type="ORF">E4167_31590</name>
</gene>
<reference evidence="2" key="1">
    <citation type="submission" date="2019-04" db="EMBL/GenBank/DDBJ databases">
        <title>Complete genome sequence of Pseudomonas veronii strain PVy, a versatile degrader capable of using multiple contaminants as sole carbon sources.</title>
        <authorList>
            <person name="Lopez-Echartea E."/>
            <person name="Ridl J."/>
            <person name="Pajer P."/>
            <person name="Strejcek M."/>
            <person name="Suman J."/>
            <person name="Uhlik O."/>
        </authorList>
    </citation>
    <scope>NUCLEOTIDE SEQUENCE [LARGE SCALE GENOMIC DNA]</scope>
    <source>
        <strain evidence="2">Pvy</strain>
    </source>
</reference>
<evidence type="ECO:0000313" key="2">
    <source>
        <dbReference type="Proteomes" id="UP000298274"/>
    </source>
</evidence>
<dbReference type="AlphaFoldDB" id="A0A4P7YAL2"/>
<name>A0A4P7YAL2_PSEVE</name>
<organism evidence="1 2">
    <name type="scientific">Pseudomonas veronii</name>
    <dbReference type="NCBI Taxonomy" id="76761"/>
    <lineage>
        <taxon>Bacteria</taxon>
        <taxon>Pseudomonadati</taxon>
        <taxon>Pseudomonadota</taxon>
        <taxon>Gammaproteobacteria</taxon>
        <taxon>Pseudomonadales</taxon>
        <taxon>Pseudomonadaceae</taxon>
        <taxon>Pseudomonas</taxon>
    </lineage>
</organism>
<protein>
    <submittedName>
        <fullName evidence="1">Uncharacterized protein</fullName>
    </submittedName>
</protein>
<accession>A0A4P7YAL2</accession>
<sequence>MTVLEKLSIEEALNQTLEIIAHRLLVFTQRFAPETREKLLSDISKIVDSDDKLIATAVRKSANFLSYLSREELTVVNHLIKAFDEHKDAKKFSGLSPLAIPTLLFSLEHAYAGQDKFAKDNTVDRQKSIKRSRILDSLNYSDARSKTCELLDELRPESGWKDENQAATGIMEKLKEYLNKEKIRYPQSHNAASLKKLLVNWMKKRDIVKLALEQKQSR</sequence>
<dbReference type="Proteomes" id="UP000298274">
    <property type="component" value="Chromosome"/>
</dbReference>
<proteinExistence type="predicted"/>
<evidence type="ECO:0000313" key="1">
    <source>
        <dbReference type="EMBL" id="QCG68372.2"/>
    </source>
</evidence>
<dbReference type="RefSeq" id="WP_155678783.1">
    <property type="nucleotide sequence ID" value="NZ_CP039631.3"/>
</dbReference>
<dbReference type="EMBL" id="CP039631">
    <property type="protein sequence ID" value="QCG68372.2"/>
    <property type="molecule type" value="Genomic_DNA"/>
</dbReference>